<evidence type="ECO:0000259" key="2">
    <source>
        <dbReference type="Pfam" id="PF24864"/>
    </source>
</evidence>
<reference evidence="3" key="2">
    <citation type="submission" date="2021-08" db="EMBL/GenBank/DDBJ databases">
        <authorList>
            <person name="Gostincar C."/>
            <person name="Sun X."/>
            <person name="Song Z."/>
            <person name="Gunde-Cimerman N."/>
        </authorList>
    </citation>
    <scope>NUCLEOTIDE SEQUENCE</scope>
    <source>
        <strain evidence="4">EXF-9298</strain>
        <strain evidence="3">EXF-9911</strain>
    </source>
</reference>
<evidence type="ECO:0000313" key="6">
    <source>
        <dbReference type="Proteomes" id="UP000779574"/>
    </source>
</evidence>
<dbReference type="PANTHER" id="PTHR38790:SF4">
    <property type="entry name" value="2EXR DOMAIN-CONTAINING PROTEIN"/>
    <property type="match status" value="1"/>
</dbReference>
<dbReference type="EMBL" id="JAHFXS010002895">
    <property type="protein sequence ID" value="KAG9970384.1"/>
    <property type="molecule type" value="Genomic_DNA"/>
</dbReference>
<protein>
    <recommendedName>
        <fullName evidence="2">DUF7730 domain-containing protein</fullName>
    </recommendedName>
</protein>
<feature type="domain" description="DUF7730" evidence="2">
    <location>
        <begin position="168"/>
        <end position="282"/>
    </location>
</feature>
<dbReference type="PANTHER" id="PTHR38790">
    <property type="entry name" value="2EXR DOMAIN-CONTAINING PROTEIN-RELATED"/>
    <property type="match status" value="1"/>
</dbReference>
<evidence type="ECO:0000313" key="3">
    <source>
        <dbReference type="EMBL" id="KAG9681912.1"/>
    </source>
</evidence>
<dbReference type="AlphaFoldDB" id="A0A9P8J2Q6"/>
<proteinExistence type="predicted"/>
<dbReference type="Proteomes" id="UP000729357">
    <property type="component" value="Unassembled WGS sequence"/>
</dbReference>
<comment type="caution">
    <text evidence="3">The sequence shown here is derived from an EMBL/GenBank/DDBJ whole genome shotgun (WGS) entry which is preliminary data.</text>
</comment>
<organism evidence="3 6">
    <name type="scientific">Aureobasidium melanogenum</name>
    <name type="common">Aureobasidium pullulans var. melanogenum</name>
    <dbReference type="NCBI Taxonomy" id="46634"/>
    <lineage>
        <taxon>Eukaryota</taxon>
        <taxon>Fungi</taxon>
        <taxon>Dikarya</taxon>
        <taxon>Ascomycota</taxon>
        <taxon>Pezizomycotina</taxon>
        <taxon>Dothideomycetes</taxon>
        <taxon>Dothideomycetidae</taxon>
        <taxon>Dothideales</taxon>
        <taxon>Saccotheciaceae</taxon>
        <taxon>Aureobasidium</taxon>
    </lineage>
</organism>
<dbReference type="Pfam" id="PF24864">
    <property type="entry name" value="DUF7730"/>
    <property type="match status" value="1"/>
</dbReference>
<accession>A0A9P8J2Q6</accession>
<feature type="region of interest" description="Disordered" evidence="1">
    <location>
        <begin position="134"/>
        <end position="163"/>
    </location>
</feature>
<dbReference type="OrthoDB" id="5397846at2759"/>
<feature type="non-terminal residue" evidence="3">
    <location>
        <position position="1"/>
    </location>
</feature>
<dbReference type="InterPro" id="IPR056632">
    <property type="entry name" value="DUF7730"/>
</dbReference>
<evidence type="ECO:0000313" key="5">
    <source>
        <dbReference type="Proteomes" id="UP000729357"/>
    </source>
</evidence>
<feature type="non-terminal residue" evidence="3">
    <location>
        <position position="406"/>
    </location>
</feature>
<dbReference type="EMBL" id="JAHFXF010000837">
    <property type="protein sequence ID" value="KAG9681912.1"/>
    <property type="molecule type" value="Genomic_DNA"/>
</dbReference>
<keyword evidence="5" id="KW-1185">Reference proteome</keyword>
<gene>
    <name evidence="3" type="ORF">KCU76_g14168</name>
    <name evidence="4" type="ORF">KCU98_g14517</name>
</gene>
<sequence length="406" mass="45753">LSSGAASPSSLLRHVDEMSNFNQLLNQLYQPATLAQLVQGAIQQAPFNPHAHGSQQPAPAFQNLTFQPAFVNNGFQNGFQNPAIHPALLNHNFHVGTQNGAVQNTGNQNHVFQQNPGNQNPAIPQMPAIQNIPAVSPVVRPKAPRRKRGPRKPKPKPTQALGDAPFPFLELPLEIRRMIYKLLLEETSTALTLLTQGHAEQEVVRRGCLKKQPKNLGVRQILKKTVYKANDKGITHLQPAILRVCRSVYDEAISILYRQTFEFEHPIALQKFLFIIGPNNRLLLLNIVLRGWQDGEFPVWQQAFSSAFDRLLTAQNLRSINMDRHIYSSSDAPLIYRDPWKLTPVKHFNVRVEYWAQCIDVVKGKGTARSLLSFTDRNFGSEDEIAQGAQEFLDRKKVFMDNMELG</sequence>
<feature type="compositionally biased region" description="Basic residues" evidence="1">
    <location>
        <begin position="142"/>
        <end position="155"/>
    </location>
</feature>
<evidence type="ECO:0000313" key="4">
    <source>
        <dbReference type="EMBL" id="KAG9970384.1"/>
    </source>
</evidence>
<name>A0A9P8J2Q6_AURME</name>
<evidence type="ECO:0000256" key="1">
    <source>
        <dbReference type="SAM" id="MobiDB-lite"/>
    </source>
</evidence>
<dbReference type="Proteomes" id="UP000779574">
    <property type="component" value="Unassembled WGS sequence"/>
</dbReference>
<reference evidence="3" key="1">
    <citation type="journal article" date="2021" name="J Fungi (Basel)">
        <title>Virulence traits and population genomics of the black yeast Aureobasidium melanogenum.</title>
        <authorList>
            <person name="Cernosa A."/>
            <person name="Sun X."/>
            <person name="Gostincar C."/>
            <person name="Fang C."/>
            <person name="Gunde-Cimerman N."/>
            <person name="Song Z."/>
        </authorList>
    </citation>
    <scope>NUCLEOTIDE SEQUENCE</scope>
    <source>
        <strain evidence="4">EXF-9298</strain>
        <strain evidence="3">EXF-9911</strain>
    </source>
</reference>